<feature type="region of interest" description="Disordered" evidence="1">
    <location>
        <begin position="34"/>
        <end position="88"/>
    </location>
</feature>
<name>A0ABT0V0G5_9ACTN</name>
<sequence length="88" mass="9456">MSTGAGEGSTPEIPPSVLFLAAESGTANQIDHVGIHLGKDHQGIPRFLFQPRNAQRPHGGRPRRRPDPPTPPDGSDTYATTPRVPRRG</sequence>
<comment type="caution">
    <text evidence="2">The sequence shown here is derived from an EMBL/GenBank/DDBJ whole genome shotgun (WGS) entry which is preliminary data.</text>
</comment>
<reference evidence="2" key="1">
    <citation type="submission" date="2022-06" db="EMBL/GenBank/DDBJ databases">
        <title>Genome public.</title>
        <authorList>
            <person name="Sun Q."/>
        </authorList>
    </citation>
    <scope>NUCLEOTIDE SEQUENCE</scope>
    <source>
        <strain evidence="2">CWNU-1</strain>
    </source>
</reference>
<evidence type="ECO:0008006" key="4">
    <source>
        <dbReference type="Google" id="ProtNLM"/>
    </source>
</evidence>
<dbReference type="EMBL" id="JAMQAW010000096">
    <property type="protein sequence ID" value="MCM2393981.1"/>
    <property type="molecule type" value="Genomic_DNA"/>
</dbReference>
<protein>
    <recommendedName>
        <fullName evidence="4">Transposase</fullName>
    </recommendedName>
</protein>
<evidence type="ECO:0000313" key="3">
    <source>
        <dbReference type="Proteomes" id="UP001431429"/>
    </source>
</evidence>
<dbReference type="Proteomes" id="UP001431429">
    <property type="component" value="Unassembled WGS sequence"/>
</dbReference>
<evidence type="ECO:0000313" key="2">
    <source>
        <dbReference type="EMBL" id="MCM2393981.1"/>
    </source>
</evidence>
<gene>
    <name evidence="2" type="ORF">NBG84_37910</name>
</gene>
<proteinExistence type="predicted"/>
<organism evidence="2 3">
    <name type="scientific">Streptomyces albipurpureus</name>
    <dbReference type="NCBI Taxonomy" id="2897419"/>
    <lineage>
        <taxon>Bacteria</taxon>
        <taxon>Bacillati</taxon>
        <taxon>Actinomycetota</taxon>
        <taxon>Actinomycetes</taxon>
        <taxon>Kitasatosporales</taxon>
        <taxon>Streptomycetaceae</taxon>
        <taxon>Streptomyces</taxon>
    </lineage>
</organism>
<dbReference type="RefSeq" id="WP_250924271.1">
    <property type="nucleotide sequence ID" value="NZ_JAMQAW010000096.1"/>
</dbReference>
<accession>A0ABT0V0G5</accession>
<feature type="compositionally biased region" description="Basic and acidic residues" evidence="1">
    <location>
        <begin position="34"/>
        <end position="43"/>
    </location>
</feature>
<keyword evidence="3" id="KW-1185">Reference proteome</keyword>
<evidence type="ECO:0000256" key="1">
    <source>
        <dbReference type="SAM" id="MobiDB-lite"/>
    </source>
</evidence>